<gene>
    <name evidence="1" type="ORF">UFOPK3772_00002</name>
</gene>
<dbReference type="AlphaFoldDB" id="A0A6J7I7N7"/>
<proteinExistence type="predicted"/>
<name>A0A6J7I7N7_9ZZZZ</name>
<protein>
    <submittedName>
        <fullName evidence="1">Unannotated protein</fullName>
    </submittedName>
</protein>
<organism evidence="1">
    <name type="scientific">freshwater metagenome</name>
    <dbReference type="NCBI Taxonomy" id="449393"/>
    <lineage>
        <taxon>unclassified sequences</taxon>
        <taxon>metagenomes</taxon>
        <taxon>ecological metagenomes</taxon>
    </lineage>
</organism>
<dbReference type="EMBL" id="CAFBNE010000001">
    <property type="protein sequence ID" value="CAB4926710.1"/>
    <property type="molecule type" value="Genomic_DNA"/>
</dbReference>
<accession>A0A6J7I7N7</accession>
<sequence length="134" mass="14135">MVFRMLTVSSAIAIMCVGSLALPVAASAAPALPKVSNCGEISAKPTGLVLSCADANTALEMLKWTAWGQSTARATGTFSENDCSPTCVEGMYHRYKATVTLSAPKTINGKKVFTKARVVFPGITDQSNRTFTLN</sequence>
<evidence type="ECO:0000313" key="1">
    <source>
        <dbReference type="EMBL" id="CAB4926710.1"/>
    </source>
</evidence>
<reference evidence="1" key="1">
    <citation type="submission" date="2020-05" db="EMBL/GenBank/DDBJ databases">
        <authorList>
            <person name="Chiriac C."/>
            <person name="Salcher M."/>
            <person name="Ghai R."/>
            <person name="Kavagutti S V."/>
        </authorList>
    </citation>
    <scope>NUCLEOTIDE SEQUENCE</scope>
</reference>